<evidence type="ECO:0000313" key="8">
    <source>
        <dbReference type="EMBL" id="KAL1140568.1"/>
    </source>
</evidence>
<evidence type="ECO:0000313" key="9">
    <source>
        <dbReference type="Proteomes" id="UP001558652"/>
    </source>
</evidence>
<evidence type="ECO:0000256" key="6">
    <source>
        <dbReference type="ARBA" id="ARBA00023180"/>
    </source>
</evidence>
<keyword evidence="5" id="KW-0443">Lipid metabolism</keyword>
<proteinExistence type="inferred from homology"/>
<comment type="similarity">
    <text evidence="1">Belongs to the AB hydrolase superfamily. Lipase family.</text>
</comment>
<feature type="non-terminal residue" evidence="8">
    <location>
        <position position="1"/>
    </location>
</feature>
<comment type="caution">
    <text evidence="8">The sequence shown here is derived from an EMBL/GenBank/DDBJ whole genome shotgun (WGS) entry which is preliminary data.</text>
</comment>
<evidence type="ECO:0000256" key="1">
    <source>
        <dbReference type="ARBA" id="ARBA00010701"/>
    </source>
</evidence>
<evidence type="ECO:0000256" key="2">
    <source>
        <dbReference type="ARBA" id="ARBA00022729"/>
    </source>
</evidence>
<protein>
    <recommendedName>
        <fullName evidence="7">AB hydrolase-1 domain-containing protein</fullName>
    </recommendedName>
</protein>
<feature type="domain" description="AB hydrolase-1" evidence="7">
    <location>
        <begin position="31"/>
        <end position="157"/>
    </location>
</feature>
<dbReference type="Pfam" id="PF00561">
    <property type="entry name" value="Abhydrolase_1"/>
    <property type="match status" value="1"/>
</dbReference>
<dbReference type="InterPro" id="IPR029058">
    <property type="entry name" value="AB_hydrolase_fold"/>
</dbReference>
<keyword evidence="6" id="KW-0325">Glycoprotein</keyword>
<name>A0ABD0YX81_9HEMI</name>
<accession>A0ABD0YX81</accession>
<keyword evidence="3" id="KW-0378">Hydrolase</keyword>
<dbReference type="Proteomes" id="UP001558652">
    <property type="component" value="Unassembled WGS sequence"/>
</dbReference>
<dbReference type="SUPFAM" id="SSF53474">
    <property type="entry name" value="alpha/beta-Hydrolases"/>
    <property type="match status" value="1"/>
</dbReference>
<dbReference type="PANTHER" id="PTHR11005">
    <property type="entry name" value="LYSOSOMAL ACID LIPASE-RELATED"/>
    <property type="match status" value="1"/>
</dbReference>
<dbReference type="Gene3D" id="3.40.50.1820">
    <property type="entry name" value="alpha/beta hydrolase"/>
    <property type="match status" value="1"/>
</dbReference>
<dbReference type="FunFam" id="3.40.50.1820:FF:000057">
    <property type="entry name" value="Lipase"/>
    <property type="match status" value="1"/>
</dbReference>
<keyword evidence="9" id="KW-1185">Reference proteome</keyword>
<keyword evidence="4" id="KW-0442">Lipid degradation</keyword>
<gene>
    <name evidence="8" type="ORF">AAG570_000498</name>
</gene>
<dbReference type="EMBL" id="JBFDAA010000001">
    <property type="protein sequence ID" value="KAL1140568.1"/>
    <property type="molecule type" value="Genomic_DNA"/>
</dbReference>
<reference evidence="8 9" key="1">
    <citation type="submission" date="2024-07" db="EMBL/GenBank/DDBJ databases">
        <title>Chromosome-level genome assembly of the water stick insect Ranatra chinensis (Heteroptera: Nepidae).</title>
        <authorList>
            <person name="Liu X."/>
        </authorList>
    </citation>
    <scope>NUCLEOTIDE SEQUENCE [LARGE SCALE GENOMIC DNA]</scope>
    <source>
        <strain evidence="8">Cailab_2021Rc</strain>
        <tissue evidence="8">Muscle</tissue>
    </source>
</reference>
<sequence length="289" mass="32882">SRGFPTEVHKTVTEDGYILSLHRISNNLGKPPVLIMHGLLAASDLWVVMKPEFSLPFILADAGYDVWLADGRGNAYSKSHVQYSTKEKKFWDFTFHESGIYDIPAFIDYVLNSTGFKQLFYIGHSMGTTVFLVMASTRPEYNSKIKAAALLAPVATVPKEKYWGSLTKISLNISENTYRTLMRNRVYEMLPRSVNLVKSVQTTCRRTPNVCFSALKHSMGENRKNWDLKNAAHYFSYFPAGTSVKTVHHIMQVFKQGKYFIHNQSIFLIPTESSSYRFVAGTNYLDSSR</sequence>
<dbReference type="AlphaFoldDB" id="A0ABD0YX81"/>
<keyword evidence="2" id="KW-0732">Signal</keyword>
<evidence type="ECO:0000256" key="5">
    <source>
        <dbReference type="ARBA" id="ARBA00023098"/>
    </source>
</evidence>
<dbReference type="GO" id="GO:0016042">
    <property type="term" value="P:lipid catabolic process"/>
    <property type="evidence" value="ECO:0007669"/>
    <property type="project" value="UniProtKB-KW"/>
</dbReference>
<evidence type="ECO:0000256" key="3">
    <source>
        <dbReference type="ARBA" id="ARBA00022801"/>
    </source>
</evidence>
<evidence type="ECO:0000256" key="4">
    <source>
        <dbReference type="ARBA" id="ARBA00022963"/>
    </source>
</evidence>
<dbReference type="InterPro" id="IPR000073">
    <property type="entry name" value="AB_hydrolase_1"/>
</dbReference>
<organism evidence="8 9">
    <name type="scientific">Ranatra chinensis</name>
    <dbReference type="NCBI Taxonomy" id="642074"/>
    <lineage>
        <taxon>Eukaryota</taxon>
        <taxon>Metazoa</taxon>
        <taxon>Ecdysozoa</taxon>
        <taxon>Arthropoda</taxon>
        <taxon>Hexapoda</taxon>
        <taxon>Insecta</taxon>
        <taxon>Pterygota</taxon>
        <taxon>Neoptera</taxon>
        <taxon>Paraneoptera</taxon>
        <taxon>Hemiptera</taxon>
        <taxon>Heteroptera</taxon>
        <taxon>Panheteroptera</taxon>
        <taxon>Nepomorpha</taxon>
        <taxon>Nepidae</taxon>
        <taxon>Ranatrinae</taxon>
        <taxon>Ranatra</taxon>
    </lineage>
</organism>
<dbReference type="GO" id="GO:0016787">
    <property type="term" value="F:hydrolase activity"/>
    <property type="evidence" value="ECO:0007669"/>
    <property type="project" value="UniProtKB-KW"/>
</dbReference>
<evidence type="ECO:0000259" key="7">
    <source>
        <dbReference type="Pfam" id="PF00561"/>
    </source>
</evidence>